<dbReference type="SUPFAM" id="SSF48208">
    <property type="entry name" value="Six-hairpin glycosidases"/>
    <property type="match status" value="1"/>
</dbReference>
<protein>
    <submittedName>
        <fullName evidence="1">Poly(Glycerol-phosphate) alpha-glucosyltransferase</fullName>
    </submittedName>
</protein>
<accession>A0AAX3W353</accession>
<sequence length="543" mass="64837">MFLEKRIDKLLATVNEENLEFDISFLSLGLPNIKAIVSVLKRKKYLKDDILKACAQFKKKTGKEPVWIKMDIVTHTEQIDFNILVNDLEKTRRNYVDYGFSLDDSWRYAFLPEIINSNAFIRPNNKDKKLYLSEKNINNYLRKYTKNNLAFNKSYYSNKKVIKFYTKGFYVEEDRIIKLNEKGYEKNLRDVDNFHEEIDELIKQSVNYLKNEIQSNGKYIYGYFPHFDKKINFYNNLRHSSSTYALIEGLSYLNKDISVAKKPLNYIIENYLYNHDGIAYVFDDTKGINEIKLGQNAAFILAICEYLRHRPDDLFYLETAQKVAKGIESMIDDNDAETIHVLHYPTLKVKEKYRIVYYDGEAAFALLRLYQVDGDENWLNLVKHLFEKFIKQNYWKYHDHWLSYCTNELVKLNHEEKYYIFGMKNAAGHLDYIKQRETTFPTFLEMLVATYKLVQSAKNSGFKHLVTEYIDERKLIDTIHSRANYQRTGYFYPEIVMYFKNPERIMNTFFIKHHGYRVRIDDVEHYISGYVQYQNVFKNNKIT</sequence>
<reference evidence="1" key="1">
    <citation type="journal article" date="2023" name="Antibiotics">
        <title>Prevalence and Molecular Characterization of Methicillin-Resistant Staphylococci (MRS) and Mammaliicocci (MRM) in Dromedary Camels from Algeria: First Detection of SCCmec-mecC Hybrid in Methicillin-Resistant Mammaliicoccus lentus.</title>
        <authorList>
            <person name="Belhout C."/>
            <person name="Boyen F."/>
            <person name="Vereecke N."/>
            <person name="Theuns S."/>
            <person name="Taibi N."/>
            <person name="Stegger M."/>
            <person name="de la Fe-Rodriguez P.Y."/>
            <person name="Bouayad L."/>
            <person name="Elgroud R."/>
            <person name="Butaye P."/>
        </authorList>
    </citation>
    <scope>NUCLEOTIDE SEQUENCE</scope>
    <source>
        <strain evidence="1">7048</strain>
    </source>
</reference>
<proteinExistence type="predicted"/>
<evidence type="ECO:0000313" key="2">
    <source>
        <dbReference type="Proteomes" id="UP001223261"/>
    </source>
</evidence>
<dbReference type="InterPro" id="IPR008928">
    <property type="entry name" value="6-hairpin_glycosidase_sf"/>
</dbReference>
<organism evidence="1 2">
    <name type="scientific">Mammaliicoccus lentus</name>
    <name type="common">Staphylococcus lentus</name>
    <dbReference type="NCBI Taxonomy" id="42858"/>
    <lineage>
        <taxon>Bacteria</taxon>
        <taxon>Bacillati</taxon>
        <taxon>Bacillota</taxon>
        <taxon>Bacilli</taxon>
        <taxon>Bacillales</taxon>
        <taxon>Staphylococcaceae</taxon>
        <taxon>Mammaliicoccus</taxon>
    </lineage>
</organism>
<gene>
    <name evidence="1" type="ORF">PYH69_12865</name>
</gene>
<dbReference type="Proteomes" id="UP001223261">
    <property type="component" value="Chromosome"/>
</dbReference>
<dbReference type="EMBL" id="CP118848">
    <property type="protein sequence ID" value="WHI59589.1"/>
    <property type="molecule type" value="Genomic_DNA"/>
</dbReference>
<evidence type="ECO:0000313" key="1">
    <source>
        <dbReference type="EMBL" id="WHI59589.1"/>
    </source>
</evidence>
<dbReference type="AlphaFoldDB" id="A0AAX3W353"/>
<dbReference type="RefSeq" id="WP_282861952.1">
    <property type="nucleotide sequence ID" value="NZ_CP118848.1"/>
</dbReference>
<name>A0AAX3W353_MAMLE</name>
<dbReference type="GO" id="GO:0005975">
    <property type="term" value="P:carbohydrate metabolic process"/>
    <property type="evidence" value="ECO:0007669"/>
    <property type="project" value="InterPro"/>
</dbReference>